<evidence type="ECO:0000313" key="3">
    <source>
        <dbReference type="EMBL" id="RDE50957.1"/>
    </source>
</evidence>
<dbReference type="AlphaFoldDB" id="A0A369XRX4"/>
<organism evidence="3 4">
    <name type="scientific">Candidatus Accumulibacter meliphilus</name>
    <dbReference type="NCBI Taxonomy" id="2211374"/>
    <lineage>
        <taxon>Bacteria</taxon>
        <taxon>Pseudomonadati</taxon>
        <taxon>Pseudomonadota</taxon>
        <taxon>Betaproteobacteria</taxon>
        <taxon>Candidatus Accumulibacter</taxon>
    </lineage>
</organism>
<dbReference type="Pfam" id="PF13374">
    <property type="entry name" value="TPR_10"/>
    <property type="match status" value="3"/>
</dbReference>
<protein>
    <submittedName>
        <fullName evidence="3">Tetratricopeptide repeat protein</fullName>
    </submittedName>
</protein>
<dbReference type="Gene3D" id="1.25.40.10">
    <property type="entry name" value="Tetratricopeptide repeat domain"/>
    <property type="match status" value="2"/>
</dbReference>
<proteinExistence type="predicted"/>
<dbReference type="SUPFAM" id="SSF48452">
    <property type="entry name" value="TPR-like"/>
    <property type="match status" value="2"/>
</dbReference>
<dbReference type="Proteomes" id="UP000253831">
    <property type="component" value="Unassembled WGS sequence"/>
</dbReference>
<comment type="caution">
    <text evidence="3">The sequence shown here is derived from an EMBL/GenBank/DDBJ whole genome shotgun (WGS) entry which is preliminary data.</text>
</comment>
<dbReference type="InterPro" id="IPR019734">
    <property type="entry name" value="TPR_rpt"/>
</dbReference>
<dbReference type="SMART" id="SM00028">
    <property type="entry name" value="TPR"/>
    <property type="match status" value="6"/>
</dbReference>
<sequence length="587" mass="63643">MWRPRAIWPEGRPVCWRNCSGLLPDMEFTEQLALLQAAAGDPAKLALATADLAFPALPPGERLALREALAAAAIAHWFDANILADLLEITAEESRVLHGRLCQLTVVEPFPARGETAVNVHEAARLALRKSLAAERTDWFRTLSERTATHFAKEPTPAARIEWIYHRLCSAPDEAASELERLDRDWSGTAHPEDREALAVALRELVGTGLIHARALVWASLCIAWVREDRRETAQLGDDALSIRDLARDVRDARAESDAESLLGEVLQAQGKLGEAQVAFAENLAISRRLAEQDPSNAGWQRDLAVAHSRVGGVLQAQGKLGEAQAAFAEDLAIMRRLAEQDPSNAGWQRELAGAHSWVGDVLQAQDKLGEAQAAFAEDLAIMRRLAEQDPSNARWQRDLAVAHNRMGGVLQAQGKLDEARAAFAEYLAISRRLAEHDPSNAGWQRELAVAHICEGAVLEAQGELGEAQAAFAEGLAISRRLAEQDPSNAGWQRDLAVAHNCVGGVLQAQGKLDEAQAAFAEALAISRRLAEQDPRNAGWQRDLAAAHNCVGGVLQAQGKLDEAQAAFAEALAISRQLAEQDPSNAD</sequence>
<dbReference type="PANTHER" id="PTHR45641:SF19">
    <property type="entry name" value="NEPHROCYSTIN-3"/>
    <property type="match status" value="1"/>
</dbReference>
<evidence type="ECO:0000313" key="4">
    <source>
        <dbReference type="Proteomes" id="UP000253831"/>
    </source>
</evidence>
<gene>
    <name evidence="3" type="ORF">DVS81_08160</name>
</gene>
<evidence type="ECO:0000256" key="2">
    <source>
        <dbReference type="ARBA" id="ARBA00022803"/>
    </source>
</evidence>
<evidence type="ECO:0000256" key="1">
    <source>
        <dbReference type="ARBA" id="ARBA00022737"/>
    </source>
</evidence>
<dbReference type="InterPro" id="IPR011990">
    <property type="entry name" value="TPR-like_helical_dom_sf"/>
</dbReference>
<reference evidence="3 4" key="1">
    <citation type="submission" date="2018-05" db="EMBL/GenBank/DDBJ databases">
        <title>Integrated omic analyses show evidence that a Ca. Accumulibacter phosphatis strain performs denitrification under micro-aerobic conditions.</title>
        <authorList>
            <person name="Camejo P.Y."/>
            <person name="Katherine M.D."/>
            <person name="Daniel N.R."/>
        </authorList>
    </citation>
    <scope>NUCLEOTIDE SEQUENCE [LARGE SCALE GENOMIC DNA]</scope>
    <source>
        <strain evidence="3">UW-LDO-IC</strain>
    </source>
</reference>
<name>A0A369XRX4_9PROT</name>
<keyword evidence="2" id="KW-0802">TPR repeat</keyword>
<dbReference type="EMBL" id="QPGA01000012">
    <property type="protein sequence ID" value="RDE50957.1"/>
    <property type="molecule type" value="Genomic_DNA"/>
</dbReference>
<keyword evidence="1" id="KW-0677">Repeat</keyword>
<accession>A0A369XRX4</accession>
<dbReference type="PANTHER" id="PTHR45641">
    <property type="entry name" value="TETRATRICOPEPTIDE REPEAT PROTEIN (AFU_ORTHOLOGUE AFUA_6G03870)"/>
    <property type="match status" value="1"/>
</dbReference>